<accession>A0ABS6IJX6</accession>
<proteinExistence type="inferred from homology"/>
<feature type="transmembrane region" description="Helical" evidence="8">
    <location>
        <begin position="96"/>
        <end position="115"/>
    </location>
</feature>
<dbReference type="PROSITE" id="PS50928">
    <property type="entry name" value="ABC_TM1"/>
    <property type="match status" value="2"/>
</dbReference>
<sequence length="559" mass="59510">MTRSLDLSRPVLLGVAALLAAMIVLPVGWLLVVSLTSKEGGFTLANFGTLFTDPTFVDPLVTTLIIACSVSAICCLVAAPLGWLVSRTDMPLARTIRTLVMASLVTPPFVGAIAWEMLAAPNSGLLNQLWRLLSGMPPDEALFDIYSLGGLIFVISCYTFPYVFILVANALDRMPGELEDASSMLGAKTWQTARLITVPLALPVLLAGALVAFLQALNLFGSPAILAIPAGFHTLTTRIWSLFQFPPKPELAAAASVPLLVLTVLLLRAQAMALGRRGYAVLGGKYGAPRPIRLGWLRGPAVGLALFVLAMPLFLPYAALFNSAFSRVASRIVGPDTITLHNVKFTFLELSSTMPALKNTFLLATATATLGALLALLIAYIVARKAMRGYRVLGFLATAPLAIPGIVLGVGLFLAYTRPPLALYGTLWILLIAFVTIELPAAYQQLGSAFHAVHPELEEAGRMLGATRLRTLADITAPLLRSAVIATWCFIFVATIRELSAAVILFTSETKVLSVLIFDLKESGDVGAIAVLSLTMVAITTIVIAGANRLHAKAQTRPA</sequence>
<keyword evidence="3" id="KW-1003">Cell membrane</keyword>
<dbReference type="EMBL" id="JAHOPB010000001">
    <property type="protein sequence ID" value="MBU8874901.1"/>
    <property type="molecule type" value="Genomic_DNA"/>
</dbReference>
<evidence type="ECO:0000313" key="11">
    <source>
        <dbReference type="Proteomes" id="UP000727907"/>
    </source>
</evidence>
<comment type="similarity">
    <text evidence="8">Belongs to the binding-protein-dependent transport system permease family.</text>
</comment>
<feature type="transmembrane region" description="Helical" evidence="8">
    <location>
        <begin position="526"/>
        <end position="547"/>
    </location>
</feature>
<reference evidence="10 11" key="1">
    <citation type="submission" date="2021-06" db="EMBL/GenBank/DDBJ databases">
        <authorList>
            <person name="Lee D.H."/>
        </authorList>
    </citation>
    <scope>NUCLEOTIDE SEQUENCE [LARGE SCALE GENOMIC DNA]</scope>
    <source>
        <strain evidence="10 11">MMS21-HV4-11</strain>
    </source>
</reference>
<feature type="transmembrane region" description="Helical" evidence="8">
    <location>
        <begin position="145"/>
        <end position="171"/>
    </location>
</feature>
<feature type="transmembrane region" description="Helical" evidence="8">
    <location>
        <begin position="295"/>
        <end position="315"/>
    </location>
</feature>
<evidence type="ECO:0000256" key="6">
    <source>
        <dbReference type="ARBA" id="ARBA00022989"/>
    </source>
</evidence>
<evidence type="ECO:0000256" key="4">
    <source>
        <dbReference type="ARBA" id="ARBA00022519"/>
    </source>
</evidence>
<evidence type="ECO:0000259" key="9">
    <source>
        <dbReference type="PROSITE" id="PS50928"/>
    </source>
</evidence>
<organism evidence="10 11">
    <name type="scientific">Reyranella humidisoli</name>
    <dbReference type="NCBI Taxonomy" id="2849149"/>
    <lineage>
        <taxon>Bacteria</taxon>
        <taxon>Pseudomonadati</taxon>
        <taxon>Pseudomonadota</taxon>
        <taxon>Alphaproteobacteria</taxon>
        <taxon>Hyphomicrobiales</taxon>
        <taxon>Reyranellaceae</taxon>
        <taxon>Reyranella</taxon>
    </lineage>
</organism>
<evidence type="ECO:0000256" key="7">
    <source>
        <dbReference type="ARBA" id="ARBA00023136"/>
    </source>
</evidence>
<protein>
    <submittedName>
        <fullName evidence="10">Iron ABC transporter permease</fullName>
    </submittedName>
</protein>
<evidence type="ECO:0000256" key="8">
    <source>
        <dbReference type="RuleBase" id="RU363032"/>
    </source>
</evidence>
<comment type="subcellular location">
    <subcellularLocation>
        <location evidence="1">Cell inner membrane</location>
        <topology evidence="1">Multi-pass membrane protein</topology>
    </subcellularLocation>
    <subcellularLocation>
        <location evidence="8">Cell membrane</location>
        <topology evidence="8">Multi-pass membrane protein</topology>
    </subcellularLocation>
</comment>
<evidence type="ECO:0000256" key="1">
    <source>
        <dbReference type="ARBA" id="ARBA00004429"/>
    </source>
</evidence>
<keyword evidence="4" id="KW-0997">Cell inner membrane</keyword>
<keyword evidence="7 8" id="KW-0472">Membrane</keyword>
<feature type="transmembrane region" description="Helical" evidence="8">
    <location>
        <begin position="192"/>
        <end position="214"/>
    </location>
</feature>
<dbReference type="InterPro" id="IPR000515">
    <property type="entry name" value="MetI-like"/>
</dbReference>
<name>A0ABS6IJX6_9HYPH</name>
<keyword evidence="5 8" id="KW-0812">Transmembrane</keyword>
<dbReference type="PANTHER" id="PTHR43357">
    <property type="entry name" value="INNER MEMBRANE ABC TRANSPORTER PERMEASE PROTEIN YDCV"/>
    <property type="match status" value="1"/>
</dbReference>
<feature type="transmembrane region" description="Helical" evidence="8">
    <location>
        <begin position="361"/>
        <end position="383"/>
    </location>
</feature>
<evidence type="ECO:0000256" key="2">
    <source>
        <dbReference type="ARBA" id="ARBA00022448"/>
    </source>
</evidence>
<keyword evidence="6 8" id="KW-1133">Transmembrane helix</keyword>
<feature type="transmembrane region" description="Helical" evidence="8">
    <location>
        <begin position="395"/>
        <end position="416"/>
    </location>
</feature>
<dbReference type="Pfam" id="PF00528">
    <property type="entry name" value="BPD_transp_1"/>
    <property type="match status" value="2"/>
</dbReference>
<evidence type="ECO:0000313" key="10">
    <source>
        <dbReference type="EMBL" id="MBU8874901.1"/>
    </source>
</evidence>
<dbReference type="PANTHER" id="PTHR43357:SF4">
    <property type="entry name" value="INNER MEMBRANE ABC TRANSPORTER PERMEASE PROTEIN YDCV"/>
    <property type="match status" value="1"/>
</dbReference>
<keyword evidence="2 8" id="KW-0813">Transport</keyword>
<gene>
    <name evidence="10" type="ORF">KQ910_14080</name>
</gene>
<feature type="transmembrane region" description="Helical" evidence="8">
    <location>
        <begin position="60"/>
        <end position="84"/>
    </location>
</feature>
<feature type="domain" description="ABC transmembrane type-1" evidence="9">
    <location>
        <begin position="60"/>
        <end position="270"/>
    </location>
</feature>
<feature type="transmembrane region" description="Helical" evidence="8">
    <location>
        <begin position="251"/>
        <end position="274"/>
    </location>
</feature>
<dbReference type="CDD" id="cd06261">
    <property type="entry name" value="TM_PBP2"/>
    <property type="match status" value="2"/>
</dbReference>
<feature type="transmembrane region" description="Helical" evidence="8">
    <location>
        <begin position="12"/>
        <end position="32"/>
    </location>
</feature>
<feature type="transmembrane region" description="Helical" evidence="8">
    <location>
        <begin position="479"/>
        <end position="506"/>
    </location>
</feature>
<feature type="transmembrane region" description="Helical" evidence="8">
    <location>
        <begin position="422"/>
        <end position="443"/>
    </location>
</feature>
<evidence type="ECO:0000256" key="5">
    <source>
        <dbReference type="ARBA" id="ARBA00022692"/>
    </source>
</evidence>
<evidence type="ECO:0000256" key="3">
    <source>
        <dbReference type="ARBA" id="ARBA00022475"/>
    </source>
</evidence>
<keyword evidence="11" id="KW-1185">Reference proteome</keyword>
<comment type="caution">
    <text evidence="10">The sequence shown here is derived from an EMBL/GenBank/DDBJ whole genome shotgun (WGS) entry which is preliminary data.</text>
</comment>
<dbReference type="Proteomes" id="UP000727907">
    <property type="component" value="Unassembled WGS sequence"/>
</dbReference>
<dbReference type="RefSeq" id="WP_216961252.1">
    <property type="nucleotide sequence ID" value="NZ_JAHOPB010000001.1"/>
</dbReference>
<feature type="domain" description="ABC transmembrane type-1" evidence="9">
    <location>
        <begin position="357"/>
        <end position="544"/>
    </location>
</feature>